<keyword evidence="4" id="KW-1185">Reference proteome</keyword>
<dbReference type="PANTHER" id="PTHR40465:SF1">
    <property type="entry name" value="DUF6534 DOMAIN-CONTAINING PROTEIN"/>
    <property type="match status" value="1"/>
</dbReference>
<proteinExistence type="predicted"/>
<gene>
    <name evidence="3" type="ORF">K466DRAFT_569624</name>
</gene>
<dbReference type="Proteomes" id="UP000308197">
    <property type="component" value="Unassembled WGS sequence"/>
</dbReference>
<dbReference type="STRING" id="1314778.A0A5C3NSI0"/>
<evidence type="ECO:0000259" key="2">
    <source>
        <dbReference type="Pfam" id="PF20152"/>
    </source>
</evidence>
<organism evidence="3 4">
    <name type="scientific">Polyporus arcularius HHB13444</name>
    <dbReference type="NCBI Taxonomy" id="1314778"/>
    <lineage>
        <taxon>Eukaryota</taxon>
        <taxon>Fungi</taxon>
        <taxon>Dikarya</taxon>
        <taxon>Basidiomycota</taxon>
        <taxon>Agaricomycotina</taxon>
        <taxon>Agaricomycetes</taxon>
        <taxon>Polyporales</taxon>
        <taxon>Polyporaceae</taxon>
        <taxon>Polyporus</taxon>
    </lineage>
</organism>
<feature type="transmembrane region" description="Helical" evidence="1">
    <location>
        <begin position="241"/>
        <end position="264"/>
    </location>
</feature>
<dbReference type="InParanoid" id="A0A5C3NSI0"/>
<accession>A0A5C3NSI0</accession>
<evidence type="ECO:0000313" key="4">
    <source>
        <dbReference type="Proteomes" id="UP000308197"/>
    </source>
</evidence>
<feature type="transmembrane region" description="Helical" evidence="1">
    <location>
        <begin position="59"/>
        <end position="85"/>
    </location>
</feature>
<keyword evidence="1" id="KW-0472">Membrane</keyword>
<reference evidence="3 4" key="1">
    <citation type="journal article" date="2019" name="Nat. Ecol. Evol.">
        <title>Megaphylogeny resolves global patterns of mushroom evolution.</title>
        <authorList>
            <person name="Varga T."/>
            <person name="Krizsan K."/>
            <person name="Foldi C."/>
            <person name="Dima B."/>
            <person name="Sanchez-Garcia M."/>
            <person name="Sanchez-Ramirez S."/>
            <person name="Szollosi G.J."/>
            <person name="Szarkandi J.G."/>
            <person name="Papp V."/>
            <person name="Albert L."/>
            <person name="Andreopoulos W."/>
            <person name="Angelini C."/>
            <person name="Antonin V."/>
            <person name="Barry K.W."/>
            <person name="Bougher N.L."/>
            <person name="Buchanan P."/>
            <person name="Buyck B."/>
            <person name="Bense V."/>
            <person name="Catcheside P."/>
            <person name="Chovatia M."/>
            <person name="Cooper J."/>
            <person name="Damon W."/>
            <person name="Desjardin D."/>
            <person name="Finy P."/>
            <person name="Geml J."/>
            <person name="Haridas S."/>
            <person name="Hughes K."/>
            <person name="Justo A."/>
            <person name="Karasinski D."/>
            <person name="Kautmanova I."/>
            <person name="Kiss B."/>
            <person name="Kocsube S."/>
            <person name="Kotiranta H."/>
            <person name="LaButti K.M."/>
            <person name="Lechner B.E."/>
            <person name="Liimatainen K."/>
            <person name="Lipzen A."/>
            <person name="Lukacs Z."/>
            <person name="Mihaltcheva S."/>
            <person name="Morgado L.N."/>
            <person name="Niskanen T."/>
            <person name="Noordeloos M.E."/>
            <person name="Ohm R.A."/>
            <person name="Ortiz-Santana B."/>
            <person name="Ovrebo C."/>
            <person name="Racz N."/>
            <person name="Riley R."/>
            <person name="Savchenko A."/>
            <person name="Shiryaev A."/>
            <person name="Soop K."/>
            <person name="Spirin V."/>
            <person name="Szebenyi C."/>
            <person name="Tomsovsky M."/>
            <person name="Tulloss R.E."/>
            <person name="Uehling J."/>
            <person name="Grigoriev I.V."/>
            <person name="Vagvolgyi C."/>
            <person name="Papp T."/>
            <person name="Martin F.M."/>
            <person name="Miettinen O."/>
            <person name="Hibbett D.S."/>
            <person name="Nagy L.G."/>
        </authorList>
    </citation>
    <scope>NUCLEOTIDE SEQUENCE [LARGE SCALE GENOMIC DNA]</scope>
    <source>
        <strain evidence="3 4">HHB13444</strain>
    </source>
</reference>
<name>A0A5C3NSI0_9APHY</name>
<dbReference type="PANTHER" id="PTHR40465">
    <property type="entry name" value="CHROMOSOME 1, WHOLE GENOME SHOTGUN SEQUENCE"/>
    <property type="match status" value="1"/>
</dbReference>
<feature type="transmembrane region" description="Helical" evidence="1">
    <location>
        <begin position="175"/>
        <end position="199"/>
    </location>
</feature>
<feature type="transmembrane region" description="Helical" evidence="1">
    <location>
        <begin position="100"/>
        <end position="121"/>
    </location>
</feature>
<dbReference type="InterPro" id="IPR045339">
    <property type="entry name" value="DUF6534"/>
</dbReference>
<feature type="domain" description="DUF6534" evidence="2">
    <location>
        <begin position="181"/>
        <end position="266"/>
    </location>
</feature>
<protein>
    <recommendedName>
        <fullName evidence="2">DUF6534 domain-containing protein</fullName>
    </recommendedName>
</protein>
<evidence type="ECO:0000313" key="3">
    <source>
        <dbReference type="EMBL" id="TFK80476.1"/>
    </source>
</evidence>
<keyword evidence="1" id="KW-1133">Transmembrane helix</keyword>
<feature type="transmembrane region" description="Helical" evidence="1">
    <location>
        <begin position="133"/>
        <end position="155"/>
    </location>
</feature>
<evidence type="ECO:0000256" key="1">
    <source>
        <dbReference type="SAM" id="Phobius"/>
    </source>
</evidence>
<dbReference type="AlphaFoldDB" id="A0A5C3NSI0"/>
<sequence length="344" mass="37759">MDKIVPSGTKVALDDTLGAAFFGHFFTTLDVLRPKNMLYGITTLQAFMYFRDKYNDPPVLKLSVVVLWILDSAHAALITGAMYWYCITNFNNLAAVQQPIWAIPTMVIVSNLSNLIVRGIFGYRLYRLSHHNWILPGVIAVLSLFVAADAFYFAIKMFGLVSYTHIGSLSWGLYAGLSVEVVVDLIVAISQCILLRAYVTGIRSTDSAIRVLMTYSVNTGLLTSLCAIGALISYAVQPTKFIYFSFYFALSKLYVNSILATLNARGSLLGKRRRRQSKGAGVGISLRDPTRTIEQGGDGGQGGIEFTTVISADAVSTDSIVETTKTTKTKIDEETYPYRASADV</sequence>
<feature type="transmembrane region" description="Helical" evidence="1">
    <location>
        <begin position="211"/>
        <end position="235"/>
    </location>
</feature>
<dbReference type="EMBL" id="ML211764">
    <property type="protein sequence ID" value="TFK80476.1"/>
    <property type="molecule type" value="Genomic_DNA"/>
</dbReference>
<dbReference type="Pfam" id="PF20152">
    <property type="entry name" value="DUF6534"/>
    <property type="match status" value="1"/>
</dbReference>
<keyword evidence="1" id="KW-0812">Transmembrane</keyword>